<feature type="domain" description="AAA+ ATPase" evidence="6">
    <location>
        <begin position="459"/>
        <end position="599"/>
    </location>
</feature>
<dbReference type="VEuPathDB" id="FungiDB:PC110_g9934"/>
<dbReference type="OrthoDB" id="27435at2759"/>
<dbReference type="PANTHER" id="PTHR23077:SF171">
    <property type="entry name" value="NUCLEAR VALOSIN-CONTAINING PROTEIN-LIKE"/>
    <property type="match status" value="1"/>
</dbReference>
<keyword evidence="4" id="KW-0067">ATP-binding</keyword>
<dbReference type="SMART" id="SM00382">
    <property type="entry name" value="AAA"/>
    <property type="match status" value="2"/>
</dbReference>
<reference evidence="7" key="1">
    <citation type="submission" date="2021-01" db="EMBL/GenBank/DDBJ databases">
        <title>Phytophthora aleatoria, a newly-described species from Pinus radiata is distinct from Phytophthora cactorum isolates based on comparative genomics.</title>
        <authorList>
            <person name="Mcdougal R."/>
            <person name="Panda P."/>
            <person name="Williams N."/>
            <person name="Studholme D.J."/>
        </authorList>
    </citation>
    <scope>NUCLEOTIDE SEQUENCE</scope>
    <source>
        <strain evidence="7">NZFS 3830</strain>
    </source>
</reference>
<dbReference type="FunFam" id="3.40.50.300:FF:000018">
    <property type="entry name" value="Cell division control 48"/>
    <property type="match status" value="1"/>
</dbReference>
<dbReference type="Pfam" id="PF17862">
    <property type="entry name" value="AAA_lid_3"/>
    <property type="match status" value="2"/>
</dbReference>
<feature type="compositionally biased region" description="Basic and acidic residues" evidence="5">
    <location>
        <begin position="402"/>
        <end position="414"/>
    </location>
</feature>
<feature type="region of interest" description="Disordered" evidence="5">
    <location>
        <begin position="329"/>
        <end position="414"/>
    </location>
</feature>
<dbReference type="PANTHER" id="PTHR23077">
    <property type="entry name" value="AAA-FAMILY ATPASE"/>
    <property type="match status" value="1"/>
</dbReference>
<dbReference type="GO" id="GO:0016887">
    <property type="term" value="F:ATP hydrolysis activity"/>
    <property type="evidence" value="ECO:0007669"/>
    <property type="project" value="InterPro"/>
</dbReference>
<protein>
    <recommendedName>
        <fullName evidence="6">AAA+ ATPase domain-containing protein</fullName>
    </recommendedName>
</protein>
<dbReference type="GO" id="GO:0005524">
    <property type="term" value="F:ATP binding"/>
    <property type="evidence" value="ECO:0007669"/>
    <property type="project" value="UniProtKB-KW"/>
</dbReference>
<keyword evidence="2" id="KW-0677">Repeat</keyword>
<dbReference type="FunFam" id="3.40.50.300:FF:000365">
    <property type="entry name" value="Ribosome biogenesis ATPase RIX7"/>
    <property type="match status" value="1"/>
</dbReference>
<dbReference type="InterPro" id="IPR041569">
    <property type="entry name" value="AAA_lid_3"/>
</dbReference>
<dbReference type="PROSITE" id="PS00674">
    <property type="entry name" value="AAA"/>
    <property type="match status" value="1"/>
</dbReference>
<gene>
    <name evidence="7" type="ORF">JG687_00013647</name>
</gene>
<evidence type="ECO:0000256" key="1">
    <source>
        <dbReference type="ARBA" id="ARBA00006914"/>
    </source>
</evidence>
<dbReference type="GO" id="GO:0005634">
    <property type="term" value="C:nucleus"/>
    <property type="evidence" value="ECO:0007669"/>
    <property type="project" value="TreeGrafter"/>
</dbReference>
<dbReference type="EMBL" id="JAENGZ010001020">
    <property type="protein sequence ID" value="KAG6951386.1"/>
    <property type="molecule type" value="Genomic_DNA"/>
</dbReference>
<dbReference type="GO" id="GO:0003723">
    <property type="term" value="F:RNA binding"/>
    <property type="evidence" value="ECO:0007669"/>
    <property type="project" value="TreeGrafter"/>
</dbReference>
<feature type="compositionally biased region" description="Acidic residues" evidence="5">
    <location>
        <begin position="676"/>
        <end position="685"/>
    </location>
</feature>
<feature type="compositionally biased region" description="Polar residues" evidence="5">
    <location>
        <begin position="1039"/>
        <end position="1050"/>
    </location>
</feature>
<feature type="region of interest" description="Disordered" evidence="5">
    <location>
        <begin position="668"/>
        <end position="715"/>
    </location>
</feature>
<feature type="domain" description="AAA+ ATPase" evidence="6">
    <location>
        <begin position="792"/>
        <end position="934"/>
    </location>
</feature>
<dbReference type="Pfam" id="PF00248">
    <property type="entry name" value="Aldo_ket_red"/>
    <property type="match status" value="1"/>
</dbReference>
<evidence type="ECO:0000259" key="6">
    <source>
        <dbReference type="SMART" id="SM00382"/>
    </source>
</evidence>
<dbReference type="CDD" id="cd19530">
    <property type="entry name" value="RecA-like_NVL_r2-like"/>
    <property type="match status" value="1"/>
</dbReference>
<evidence type="ECO:0000256" key="5">
    <source>
        <dbReference type="SAM" id="MobiDB-lite"/>
    </source>
</evidence>
<organism evidence="7 8">
    <name type="scientific">Phytophthora cactorum</name>
    <dbReference type="NCBI Taxonomy" id="29920"/>
    <lineage>
        <taxon>Eukaryota</taxon>
        <taxon>Sar</taxon>
        <taxon>Stramenopiles</taxon>
        <taxon>Oomycota</taxon>
        <taxon>Peronosporomycetes</taxon>
        <taxon>Peronosporales</taxon>
        <taxon>Peronosporaceae</taxon>
        <taxon>Phytophthora</taxon>
    </lineage>
</organism>
<dbReference type="GO" id="GO:0042254">
    <property type="term" value="P:ribosome biogenesis"/>
    <property type="evidence" value="ECO:0007669"/>
    <property type="project" value="TreeGrafter"/>
</dbReference>
<evidence type="ECO:0000256" key="2">
    <source>
        <dbReference type="ARBA" id="ARBA00022737"/>
    </source>
</evidence>
<feature type="compositionally biased region" description="Basic and acidic residues" evidence="5">
    <location>
        <begin position="1060"/>
        <end position="1079"/>
    </location>
</feature>
<dbReference type="InterPro" id="IPR050168">
    <property type="entry name" value="AAA_ATPase_domain"/>
</dbReference>
<dbReference type="VEuPathDB" id="FungiDB:PC110_g9935"/>
<dbReference type="CDD" id="cd19518">
    <property type="entry name" value="RecA-like_NVL_r1-like"/>
    <property type="match status" value="1"/>
</dbReference>
<feature type="compositionally biased region" description="Basic residues" evidence="5">
    <location>
        <begin position="391"/>
        <end position="401"/>
    </location>
</feature>
<evidence type="ECO:0000313" key="7">
    <source>
        <dbReference type="EMBL" id="KAG6951386.1"/>
    </source>
</evidence>
<sequence length="1079" mass="117906">LFFYSYLAYACSVQSSIMSAALTKTTHRFFGSSGLLVSKLALGSWMQCDEKYTVDMCREDLVIFTKLFFGYKDMATAGPNDQGNTRKHILEGVQASLRFLELEYVDVIFCHRPDPFTQIKETVRAMNYVINKGWAFYWGTSESPPSQIHEACEIADRLNQIRRSTTSSSAQMLRKYSAGTPDGSRFTTPQFSSGPFRTDFEERVKIADKLKPSAEELGYKITPELKAKIDAIDNFVPTVPEIHPQHIVCTTPHFSANHRPPSSPPVTATYTQQSSHMEAKVSFHVRRYLRECEERGARPSEATVTSHLRETYAEYQRKPQGALRKVVAKVMKKAQPSGGDTPKRSRSESGSDEEAQIRALEQQQSASGTGNSLNRAMQQKYAGQNADKPAVKKVKVLRKRVKKEDDKTEGDESRGFVVERPSARYSDVGGIQSILQEVRELIEYPLTHPEVYAHLGVEPPRGVLLHGPPGTGKSMLAHAIAGECGATFLKISAPEVVSGMSGESEQKLRELFDEAISRAPSIIFIDEIDAITPKRETSARGMEKRIVAQLLTSTDSLSLENTGGKPVILIGATNRPDALDSALRRAGRFDREICLGIPDEEAREKILRVLARKMTLEGDFDFAALARRTPGYVGADLVSLTKEAAVGAVNRIFTKISAVKQLTAEVDATSVSAETETSDASDDAMEGGTTQEKAEEKTTDETEEAPSAADDLRAQVKPFTEAQLAPLSITMTDFEAAIPKVQPSSKREGFATIPDVTWDDIGALNEVRDELSLAVLQPIAHPERFAALGLSMPAGVLLYGPPGCGKTLLAKAIAHESGANFISIKGPELLDKYVGESERSVRQVFQRARASSPCVVFFDELDALAPRRSGGAGGDAGGNGVSERVVNQLLTEMDGLDGRRNVFVIAATNRPDIIDPAMLRPGRLDKLLYVPLPQASERHQILKTISAKCAMASSVQLEAIAADPRCEGFSGADLSALVREAGITALRETDFSKFDAGVARLGIEHHHFISAFDRVFPSVSRADQRMFDRMKKNLRKSRSVMTRSASSTAVVSGESAQGEDAAKKDAGAKDDVDMTEGKQ</sequence>
<comment type="similarity">
    <text evidence="1">Belongs to the AAA ATPase family.</text>
</comment>
<name>A0A8T1U1B7_9STRA</name>
<dbReference type="FunFam" id="1.10.8.60:FF:000081">
    <property type="entry name" value="AAA family ATPase/60S ribosome export protein"/>
    <property type="match status" value="1"/>
</dbReference>
<keyword evidence="3" id="KW-0547">Nucleotide-binding</keyword>
<dbReference type="Pfam" id="PF00004">
    <property type="entry name" value="AAA"/>
    <property type="match status" value="2"/>
</dbReference>
<feature type="non-terminal residue" evidence="7">
    <location>
        <position position="1079"/>
    </location>
</feature>
<dbReference type="FunFam" id="1.10.8.60:FF:000179">
    <property type="entry name" value="Ribosome biogenesis ATPase RIX7"/>
    <property type="match status" value="1"/>
</dbReference>
<accession>A0A8T1U1B7</accession>
<evidence type="ECO:0000256" key="4">
    <source>
        <dbReference type="ARBA" id="ARBA00022840"/>
    </source>
</evidence>
<feature type="compositionally biased region" description="Polar residues" evidence="5">
    <location>
        <begin position="361"/>
        <end position="377"/>
    </location>
</feature>
<dbReference type="InterPro" id="IPR003960">
    <property type="entry name" value="ATPase_AAA_CS"/>
</dbReference>
<dbReference type="Proteomes" id="UP000688947">
    <property type="component" value="Unassembled WGS sequence"/>
</dbReference>
<comment type="caution">
    <text evidence="7">The sequence shown here is derived from an EMBL/GenBank/DDBJ whole genome shotgun (WGS) entry which is preliminary data.</text>
</comment>
<evidence type="ECO:0000313" key="8">
    <source>
        <dbReference type="Proteomes" id="UP000688947"/>
    </source>
</evidence>
<feature type="region of interest" description="Disordered" evidence="5">
    <location>
        <begin position="1038"/>
        <end position="1079"/>
    </location>
</feature>
<dbReference type="InterPro" id="IPR003593">
    <property type="entry name" value="AAA+_ATPase"/>
</dbReference>
<dbReference type="GO" id="GO:1990275">
    <property type="term" value="F:preribosome binding"/>
    <property type="evidence" value="ECO:0007669"/>
    <property type="project" value="TreeGrafter"/>
</dbReference>
<dbReference type="InterPro" id="IPR003959">
    <property type="entry name" value="ATPase_AAA_core"/>
</dbReference>
<dbReference type="AlphaFoldDB" id="A0A8T1U1B7"/>
<dbReference type="InterPro" id="IPR023210">
    <property type="entry name" value="NADP_OxRdtase_dom"/>
</dbReference>
<proteinExistence type="inferred from homology"/>
<evidence type="ECO:0000256" key="3">
    <source>
        <dbReference type="ARBA" id="ARBA00022741"/>
    </source>
</evidence>